<protein>
    <submittedName>
        <fullName evidence="1">Uncharacterized protein</fullName>
    </submittedName>
</protein>
<comment type="caution">
    <text evidence="1">The sequence shown here is derived from an EMBL/GenBank/DDBJ whole genome shotgun (WGS) entry which is preliminary data.</text>
</comment>
<gene>
    <name evidence="1" type="ORF">SPARVUS_LOCUS11001070</name>
</gene>
<name>A0ABN9EZB3_9NEOB</name>
<evidence type="ECO:0000313" key="1">
    <source>
        <dbReference type="EMBL" id="CAI9590112.1"/>
    </source>
</evidence>
<proteinExistence type="predicted"/>
<sequence length="48" mass="5299">MHAFPRQCMLYCVTGSNYPVWLSTSLANCSVPGNFLQPFSSEDAPVEC</sequence>
<dbReference type="EMBL" id="CATNWA010016125">
    <property type="protein sequence ID" value="CAI9590112.1"/>
    <property type="molecule type" value="Genomic_DNA"/>
</dbReference>
<keyword evidence="2" id="KW-1185">Reference proteome</keyword>
<accession>A0ABN9EZB3</accession>
<reference evidence="1" key="1">
    <citation type="submission" date="2023-05" db="EMBL/GenBank/DDBJ databases">
        <authorList>
            <person name="Stuckert A."/>
        </authorList>
    </citation>
    <scope>NUCLEOTIDE SEQUENCE</scope>
</reference>
<dbReference type="Proteomes" id="UP001162483">
    <property type="component" value="Unassembled WGS sequence"/>
</dbReference>
<evidence type="ECO:0000313" key="2">
    <source>
        <dbReference type="Proteomes" id="UP001162483"/>
    </source>
</evidence>
<organism evidence="1 2">
    <name type="scientific">Staurois parvus</name>
    <dbReference type="NCBI Taxonomy" id="386267"/>
    <lineage>
        <taxon>Eukaryota</taxon>
        <taxon>Metazoa</taxon>
        <taxon>Chordata</taxon>
        <taxon>Craniata</taxon>
        <taxon>Vertebrata</taxon>
        <taxon>Euteleostomi</taxon>
        <taxon>Amphibia</taxon>
        <taxon>Batrachia</taxon>
        <taxon>Anura</taxon>
        <taxon>Neobatrachia</taxon>
        <taxon>Ranoidea</taxon>
        <taxon>Ranidae</taxon>
        <taxon>Staurois</taxon>
    </lineage>
</organism>